<feature type="compositionally biased region" description="Basic and acidic residues" evidence="4">
    <location>
        <begin position="21"/>
        <end position="43"/>
    </location>
</feature>
<feature type="repeat" description="ANK" evidence="3">
    <location>
        <begin position="225"/>
        <end position="253"/>
    </location>
</feature>
<feature type="repeat" description="ANK" evidence="3">
    <location>
        <begin position="406"/>
        <end position="434"/>
    </location>
</feature>
<dbReference type="SUPFAM" id="SSF48403">
    <property type="entry name" value="Ankyrin repeat"/>
    <property type="match status" value="1"/>
</dbReference>
<dbReference type="Pfam" id="PF00023">
    <property type="entry name" value="Ank"/>
    <property type="match status" value="2"/>
</dbReference>
<evidence type="ECO:0008006" key="7">
    <source>
        <dbReference type="Google" id="ProtNLM"/>
    </source>
</evidence>
<sequence>MVHQWFIIFSSLNPDDSSGDSFDHEGPEGHGEEQPDENDLIHDEGDDDEDAGDVAHRFKVLGESSASEDSVDGEGEDNDFSRYLMDYNERTMEKMKNLRSSTDWANEGERKKLLARLYDLCLYDWQGKPPNFQDVFADDELDWLLVQAAIDTDDDNAFFHAKRFIKLLAHSGFKDRPKLDEDGKPLIRRTTGLHHVGRSDRPSVSLVRRLFKIYDRHDLNYVDDAGFSHFHVACKLGRVEVVRKLLESGQDPNCVVPETGESPLYLAMAHERARVVEALLRAGADPNLANKEGETPLHVAAKGRCDEDDLMRTFFGTTNELGRAVNVDAVDGEGCTPLRWAMLLDRKPMIEALLRNGADPNSTDAEGYTTLHVICKRDEDDGMIEIVFKACEEKELRLKVDALDEKGRTPLQLAVANFLPHTVEFLLDHGADLSGFVFPAERDFDERYEERRYEFRGNFKLQLVSGALAIIECLEKKGYQLDRNDATTIMKYFAKYGLIEDDSADELQRLCSSKKFARRAKRTKMANSGLSLHDLLQLPPEELERRLAYLDCFDLVRFYDSPFIPYKYADACADRLGKILPRKFFRRWALDSLLELTRAHCSLPILCGEIIVELLTYDDLCRVCLAAAGYSSSC</sequence>
<feature type="region of interest" description="Disordered" evidence="4">
    <location>
        <begin position="12"/>
        <end position="53"/>
    </location>
</feature>
<feature type="repeat" description="ANK" evidence="3">
    <location>
        <begin position="333"/>
        <end position="365"/>
    </location>
</feature>
<dbReference type="Pfam" id="PF12796">
    <property type="entry name" value="Ank_2"/>
    <property type="match status" value="1"/>
</dbReference>
<dbReference type="PROSITE" id="PS50088">
    <property type="entry name" value="ANK_REPEAT"/>
    <property type="match status" value="4"/>
</dbReference>
<dbReference type="PANTHER" id="PTHR24134:SF9">
    <property type="entry name" value="ANKYRIN REPEAT AND SOCS BOX PROTEIN 8"/>
    <property type="match status" value="1"/>
</dbReference>
<dbReference type="PROSITE" id="PS50297">
    <property type="entry name" value="ANK_REP_REGION"/>
    <property type="match status" value="4"/>
</dbReference>
<name>A0ABD2WQW3_9HYME</name>
<dbReference type="SMART" id="SM00248">
    <property type="entry name" value="ANK"/>
    <property type="match status" value="6"/>
</dbReference>
<dbReference type="AlphaFoldDB" id="A0ABD2WQW3"/>
<evidence type="ECO:0000256" key="2">
    <source>
        <dbReference type="ARBA" id="ARBA00023043"/>
    </source>
</evidence>
<keyword evidence="2 3" id="KW-0040">ANK repeat</keyword>
<evidence type="ECO:0000313" key="6">
    <source>
        <dbReference type="Proteomes" id="UP001627154"/>
    </source>
</evidence>
<dbReference type="Proteomes" id="UP001627154">
    <property type="component" value="Unassembled WGS sequence"/>
</dbReference>
<evidence type="ECO:0000256" key="3">
    <source>
        <dbReference type="PROSITE-ProRule" id="PRU00023"/>
    </source>
</evidence>
<protein>
    <recommendedName>
        <fullName evidence="7">PRANC domain-containing protein</fullName>
    </recommendedName>
</protein>
<dbReference type="EMBL" id="JBJJXI010000087">
    <property type="protein sequence ID" value="KAL3394887.1"/>
    <property type="molecule type" value="Genomic_DNA"/>
</dbReference>
<organism evidence="5 6">
    <name type="scientific">Trichogramma kaykai</name>
    <dbReference type="NCBI Taxonomy" id="54128"/>
    <lineage>
        <taxon>Eukaryota</taxon>
        <taxon>Metazoa</taxon>
        <taxon>Ecdysozoa</taxon>
        <taxon>Arthropoda</taxon>
        <taxon>Hexapoda</taxon>
        <taxon>Insecta</taxon>
        <taxon>Pterygota</taxon>
        <taxon>Neoptera</taxon>
        <taxon>Endopterygota</taxon>
        <taxon>Hymenoptera</taxon>
        <taxon>Apocrita</taxon>
        <taxon>Proctotrupomorpha</taxon>
        <taxon>Chalcidoidea</taxon>
        <taxon>Trichogrammatidae</taxon>
        <taxon>Trichogramma</taxon>
    </lineage>
</organism>
<dbReference type="InterPro" id="IPR036770">
    <property type="entry name" value="Ankyrin_rpt-contain_sf"/>
</dbReference>
<accession>A0ABD2WQW3</accession>
<dbReference type="InterPro" id="IPR002110">
    <property type="entry name" value="Ankyrin_rpt"/>
</dbReference>
<evidence type="ECO:0000256" key="1">
    <source>
        <dbReference type="ARBA" id="ARBA00022737"/>
    </source>
</evidence>
<gene>
    <name evidence="5" type="ORF">TKK_010884</name>
</gene>
<feature type="repeat" description="ANK" evidence="3">
    <location>
        <begin position="259"/>
        <end position="291"/>
    </location>
</feature>
<proteinExistence type="predicted"/>
<dbReference type="Gene3D" id="1.25.40.20">
    <property type="entry name" value="Ankyrin repeat-containing domain"/>
    <property type="match status" value="2"/>
</dbReference>
<dbReference type="PANTHER" id="PTHR24134">
    <property type="entry name" value="ANKYRIN REPEAT-CONTAINING PROTEIN DDB_G0279043"/>
    <property type="match status" value="1"/>
</dbReference>
<evidence type="ECO:0000313" key="5">
    <source>
        <dbReference type="EMBL" id="KAL3394887.1"/>
    </source>
</evidence>
<evidence type="ECO:0000256" key="4">
    <source>
        <dbReference type="SAM" id="MobiDB-lite"/>
    </source>
</evidence>
<comment type="caution">
    <text evidence="5">The sequence shown here is derived from an EMBL/GenBank/DDBJ whole genome shotgun (WGS) entry which is preliminary data.</text>
</comment>
<keyword evidence="6" id="KW-1185">Reference proteome</keyword>
<reference evidence="5 6" key="1">
    <citation type="journal article" date="2024" name="bioRxiv">
        <title>A reference genome for Trichogramma kaykai: A tiny desert-dwelling parasitoid wasp with competing sex-ratio distorters.</title>
        <authorList>
            <person name="Culotta J."/>
            <person name="Lindsey A.R."/>
        </authorList>
    </citation>
    <scope>NUCLEOTIDE SEQUENCE [LARGE SCALE GENOMIC DNA]</scope>
    <source>
        <strain evidence="5 6">KSX58</strain>
    </source>
</reference>
<keyword evidence="1" id="KW-0677">Repeat</keyword>